<feature type="compositionally biased region" description="Polar residues" evidence="1">
    <location>
        <begin position="74"/>
        <end position="85"/>
    </location>
</feature>
<evidence type="ECO:0000313" key="4">
    <source>
        <dbReference type="Proteomes" id="UP000234905"/>
    </source>
</evidence>
<name>A0AAP8ISG0_GARVA</name>
<dbReference type="EMBL" id="PKJN01000002">
    <property type="protein sequence ID" value="PKZ59404.1"/>
    <property type="molecule type" value="Genomic_DNA"/>
</dbReference>
<dbReference type="InterPro" id="IPR011889">
    <property type="entry name" value="Liste_lipo_26"/>
</dbReference>
<gene>
    <name evidence="3" type="ORF">CYJ61_03645</name>
</gene>
<dbReference type="NCBIfam" id="TIGR02167">
    <property type="entry name" value="Liste_lipo_26"/>
    <property type="match status" value="1"/>
</dbReference>
<feature type="compositionally biased region" description="Low complexity" evidence="1">
    <location>
        <begin position="53"/>
        <end position="66"/>
    </location>
</feature>
<dbReference type="Gene3D" id="2.60.40.4300">
    <property type="match status" value="1"/>
</dbReference>
<comment type="caution">
    <text evidence="3">The sequence shown here is derived from an EMBL/GenBank/DDBJ whole genome shotgun (WGS) entry which is preliminary data.</text>
</comment>
<keyword evidence="2" id="KW-0472">Membrane</keyword>
<feature type="transmembrane region" description="Helical" evidence="2">
    <location>
        <begin position="767"/>
        <end position="787"/>
    </location>
</feature>
<evidence type="ECO:0000256" key="1">
    <source>
        <dbReference type="SAM" id="MobiDB-lite"/>
    </source>
</evidence>
<dbReference type="Pfam" id="PF03382">
    <property type="entry name" value="DUF285"/>
    <property type="match status" value="2"/>
</dbReference>
<keyword evidence="2" id="KW-1133">Transmembrane helix</keyword>
<feature type="compositionally biased region" description="Low complexity" evidence="1">
    <location>
        <begin position="635"/>
        <end position="672"/>
    </location>
</feature>
<feature type="compositionally biased region" description="Low complexity" evidence="1">
    <location>
        <begin position="728"/>
        <end position="746"/>
    </location>
</feature>
<organism evidence="3 4">
    <name type="scientific">Gardnerella vaginalis</name>
    <dbReference type="NCBI Taxonomy" id="2702"/>
    <lineage>
        <taxon>Bacteria</taxon>
        <taxon>Bacillati</taxon>
        <taxon>Actinomycetota</taxon>
        <taxon>Actinomycetes</taxon>
        <taxon>Bifidobacteriales</taxon>
        <taxon>Bifidobacteriaceae</taxon>
        <taxon>Gardnerella</taxon>
    </lineage>
</organism>
<dbReference type="Proteomes" id="UP000234905">
    <property type="component" value="Unassembled WGS sequence"/>
</dbReference>
<reference evidence="3 4" key="1">
    <citation type="submission" date="2017-12" db="EMBL/GenBank/DDBJ databases">
        <title>Phylogenetic diversity of female urinary microbiome.</title>
        <authorList>
            <person name="Thomas-White K."/>
            <person name="Wolfe A.J."/>
        </authorList>
    </citation>
    <scope>NUCLEOTIDE SEQUENCE [LARGE SCALE GENOMIC DNA]</scope>
    <source>
        <strain evidence="3 4">UMB0682</strain>
    </source>
</reference>
<protein>
    <submittedName>
        <fullName evidence="3">BspA family leucine-rich repeat surface protein</fullName>
    </submittedName>
</protein>
<evidence type="ECO:0000313" key="3">
    <source>
        <dbReference type="EMBL" id="PKZ59404.1"/>
    </source>
</evidence>
<sequence>MPLVACFIKEGFMKKKSIRLSYSYIITAVICALALLFSFAANSFALTSRATAQSTQQSQNNKQTNTPPLKQTDRSTTQTNNTELQSLKPLDENIYGKVDVSKWTVTVNGTSATIESYNGDKKHVVVPTLADLKDDTTNGSKYKGVTSLSIAENTLSGLIDKNQTDTTNNTKTIAISHNGNPVNMPDTNLSYLFASTKLTHIDLANLHTGRITGLHRTFFDNGELQTIKGIENWDVSTVTSLEELFSQCYVLVDLPNLSSWNTSKVTNMDYVFNGLKIVPDKDFGFLSKWKTDNVTTMDSMLAQCYELRSVEPLKNWNTAKVTIMKDMFYAADIRDLSPLANWNVKNVTNMQQMFISNYNLEDFSGLGKWQLNHDVNMNRMFSKLTGTLIAKDWKSVTSYKNSPLFIKIINNMAQGEEQGPYNRSGIGAIFITDGPFVKEIKNISGFHHCVRLYHSRKDYDDKKAPFATIKMPVVYYSTSIDASNKDAQRNVVLAEAQKKVNNWIKEKEKKDNKKYVITDTIFDKFKNSYNDAHLTANASFVIEEVKYKKTITQTITVHDQPGEPEYTIIRKREIHRTLKTDSKGNKVLSPWSKAVFEKFTLPQIKGYSVMPVEKASTTVNIKDDVYYVQYNKQTTTDTGTQTDTPETTDTGTGTDTVTDTPETTDTGTQTDPEPQKPANPDHSNVPDKPNIIYVQTMPNNAGTQNQKDQQNNDTSPACNCDCSAKNIGNNENKRNNQSANSTSNASHTEQNNASKNLLAATGSATQYAALLSLFIATSVGSFSLGKLRFKKRKHAIK</sequence>
<proteinExistence type="predicted"/>
<dbReference type="InterPro" id="IPR005046">
    <property type="entry name" value="DUF285"/>
</dbReference>
<evidence type="ECO:0000256" key="2">
    <source>
        <dbReference type="SAM" id="Phobius"/>
    </source>
</evidence>
<feature type="region of interest" description="Disordered" evidence="1">
    <location>
        <begin position="53"/>
        <end position="86"/>
    </location>
</feature>
<accession>A0AAP8ISG0</accession>
<feature type="region of interest" description="Disordered" evidence="1">
    <location>
        <begin position="728"/>
        <end position="751"/>
    </location>
</feature>
<keyword evidence="2" id="KW-0812">Transmembrane</keyword>
<dbReference type="AlphaFoldDB" id="A0AAP8ISG0"/>
<feature type="region of interest" description="Disordered" evidence="1">
    <location>
        <begin position="635"/>
        <end position="690"/>
    </location>
</feature>